<keyword evidence="2" id="KW-0804">Transcription</keyword>
<dbReference type="AlphaFoldDB" id="A0A4R1R157"/>
<dbReference type="PANTHER" id="PTHR34580:SF1">
    <property type="entry name" value="PROTEIN PAFC"/>
    <property type="match status" value="1"/>
</dbReference>
<evidence type="ECO:0000256" key="2">
    <source>
        <dbReference type="ARBA" id="ARBA00023163"/>
    </source>
</evidence>
<dbReference type="STRING" id="1469948.GCA_000732725_01910"/>
<keyword evidence="1" id="KW-0805">Transcription regulation</keyword>
<name>A0A4R1R157_9FIRM</name>
<dbReference type="InterPro" id="IPR013196">
    <property type="entry name" value="HTH_11"/>
</dbReference>
<evidence type="ECO:0000313" key="5">
    <source>
        <dbReference type="Proteomes" id="UP000295718"/>
    </source>
</evidence>
<dbReference type="EMBL" id="SLUO01000005">
    <property type="protein sequence ID" value="TCL59029.1"/>
    <property type="molecule type" value="Genomic_DNA"/>
</dbReference>
<dbReference type="InterPro" id="IPR001034">
    <property type="entry name" value="DeoR_HTH"/>
</dbReference>
<dbReference type="Pfam" id="PF25583">
    <property type="entry name" value="WCX"/>
    <property type="match status" value="1"/>
</dbReference>
<dbReference type="InterPro" id="IPR057727">
    <property type="entry name" value="WCX_dom"/>
</dbReference>
<evidence type="ECO:0000256" key="1">
    <source>
        <dbReference type="ARBA" id="ARBA00023015"/>
    </source>
</evidence>
<dbReference type="InterPro" id="IPR036388">
    <property type="entry name" value="WH-like_DNA-bd_sf"/>
</dbReference>
<dbReference type="PIRSF" id="PIRSF016838">
    <property type="entry name" value="PafC"/>
    <property type="match status" value="1"/>
</dbReference>
<protein>
    <submittedName>
        <fullName evidence="4">Putative DNA-binding transcriptional regulator YafY</fullName>
    </submittedName>
</protein>
<comment type="caution">
    <text evidence="4">The sequence shown here is derived from an EMBL/GenBank/DDBJ whole genome shotgun (WGS) entry which is preliminary data.</text>
</comment>
<dbReference type="PROSITE" id="PS52050">
    <property type="entry name" value="WYL"/>
    <property type="match status" value="1"/>
</dbReference>
<sequence>MKIDRLIGIIMYLLNRDKVTAKELAERFEVSTRTIIRDIDALGLAGIPVVSDVGVKGGYAILDTYKLNKSIVTAEDYLNVISSLKGMCSAYENKKIEATLEKVMAAGNTTENQSIFLDLSVCREGENTDVYLKTIEQAIADGRVIGFDYTGADNVCNAREAEPVALSYKWYAWYLLAYCKYKKDYRIFKLSRIQNLKTLESSFEKIHSNVEALLEKKWSEDDRKQYKIKLKCEGNVRTAVGEYLKGKVIEEHSNGDFIYSFAVPENERMWFSLLLGFGNEVEVLEPKELRARLKEKSEEIFRLYNNEGI</sequence>
<proteinExistence type="predicted"/>
<reference evidence="4 5" key="1">
    <citation type="submission" date="2019-03" db="EMBL/GenBank/DDBJ databases">
        <title>Genomic Encyclopedia of Type Strains, Phase IV (KMG-IV): sequencing the most valuable type-strain genomes for metagenomic binning, comparative biology and taxonomic classification.</title>
        <authorList>
            <person name="Goeker M."/>
        </authorList>
    </citation>
    <scope>NUCLEOTIDE SEQUENCE [LARGE SCALE GENOMIC DNA]</scope>
    <source>
        <strain evidence="4 5">DSM 100556</strain>
    </source>
</reference>
<dbReference type="Pfam" id="PF08279">
    <property type="entry name" value="HTH_11"/>
    <property type="match status" value="1"/>
</dbReference>
<evidence type="ECO:0000259" key="3">
    <source>
        <dbReference type="PROSITE" id="PS51000"/>
    </source>
</evidence>
<dbReference type="InterPro" id="IPR051534">
    <property type="entry name" value="CBASS_pafABC_assoc_protein"/>
</dbReference>
<dbReference type="InterPro" id="IPR026881">
    <property type="entry name" value="WYL_dom"/>
</dbReference>
<dbReference type="PANTHER" id="PTHR34580">
    <property type="match status" value="1"/>
</dbReference>
<keyword evidence="4" id="KW-0238">DNA-binding</keyword>
<keyword evidence="5" id="KW-1185">Reference proteome</keyword>
<gene>
    <name evidence="4" type="ORF">EDD76_105205</name>
</gene>
<dbReference type="Gene3D" id="1.10.10.10">
    <property type="entry name" value="Winged helix-like DNA-binding domain superfamily/Winged helix DNA-binding domain"/>
    <property type="match status" value="1"/>
</dbReference>
<dbReference type="GO" id="GO:0003700">
    <property type="term" value="F:DNA-binding transcription factor activity"/>
    <property type="evidence" value="ECO:0007669"/>
    <property type="project" value="InterPro"/>
</dbReference>
<dbReference type="Pfam" id="PF13280">
    <property type="entry name" value="WYL"/>
    <property type="match status" value="1"/>
</dbReference>
<feature type="domain" description="HTH deoR-type" evidence="3">
    <location>
        <begin position="2"/>
        <end position="57"/>
    </location>
</feature>
<accession>A0A4R1R157</accession>
<dbReference type="SUPFAM" id="SSF46785">
    <property type="entry name" value="Winged helix' DNA-binding domain"/>
    <property type="match status" value="1"/>
</dbReference>
<dbReference type="SMART" id="SM00420">
    <property type="entry name" value="HTH_DEOR"/>
    <property type="match status" value="1"/>
</dbReference>
<dbReference type="InterPro" id="IPR036390">
    <property type="entry name" value="WH_DNA-bd_sf"/>
</dbReference>
<evidence type="ECO:0000313" key="4">
    <source>
        <dbReference type="EMBL" id="TCL59029.1"/>
    </source>
</evidence>
<dbReference type="InterPro" id="IPR028349">
    <property type="entry name" value="PafC-like"/>
</dbReference>
<dbReference type="GO" id="GO:0003677">
    <property type="term" value="F:DNA binding"/>
    <property type="evidence" value="ECO:0007669"/>
    <property type="project" value="UniProtKB-KW"/>
</dbReference>
<dbReference type="Proteomes" id="UP000295718">
    <property type="component" value="Unassembled WGS sequence"/>
</dbReference>
<organism evidence="4 5">
    <name type="scientific">Kineothrix alysoides</name>
    <dbReference type="NCBI Taxonomy" id="1469948"/>
    <lineage>
        <taxon>Bacteria</taxon>
        <taxon>Bacillati</taxon>
        <taxon>Bacillota</taxon>
        <taxon>Clostridia</taxon>
        <taxon>Lachnospirales</taxon>
        <taxon>Lachnospiraceae</taxon>
        <taxon>Kineothrix</taxon>
    </lineage>
</organism>
<dbReference type="PROSITE" id="PS51000">
    <property type="entry name" value="HTH_DEOR_2"/>
    <property type="match status" value="1"/>
</dbReference>